<dbReference type="Proteomes" id="UP000595140">
    <property type="component" value="Unassembled WGS sequence"/>
</dbReference>
<name>A0A484MN89_9ASTE</name>
<sequence length="107" mass="11278">MAGQFTTRAYRVAPGFTAAAWTKLSLSPVLQGRCLPRQSPPVCHCTAVGIAESTKGELLFAVNWVAAPLSRGSCQKSREGERESSRAGALALIGEEGTAMGVCGWRP</sequence>
<reference evidence="1 2" key="1">
    <citation type="submission" date="2018-04" db="EMBL/GenBank/DDBJ databases">
        <authorList>
            <person name="Vogel A."/>
        </authorList>
    </citation>
    <scope>NUCLEOTIDE SEQUENCE [LARGE SCALE GENOMIC DNA]</scope>
</reference>
<protein>
    <submittedName>
        <fullName evidence="1">Uncharacterized protein</fullName>
    </submittedName>
</protein>
<evidence type="ECO:0000313" key="2">
    <source>
        <dbReference type="Proteomes" id="UP000595140"/>
    </source>
</evidence>
<proteinExistence type="predicted"/>
<organism evidence="1 2">
    <name type="scientific">Cuscuta campestris</name>
    <dbReference type="NCBI Taxonomy" id="132261"/>
    <lineage>
        <taxon>Eukaryota</taxon>
        <taxon>Viridiplantae</taxon>
        <taxon>Streptophyta</taxon>
        <taxon>Embryophyta</taxon>
        <taxon>Tracheophyta</taxon>
        <taxon>Spermatophyta</taxon>
        <taxon>Magnoliopsida</taxon>
        <taxon>eudicotyledons</taxon>
        <taxon>Gunneridae</taxon>
        <taxon>Pentapetalae</taxon>
        <taxon>asterids</taxon>
        <taxon>lamiids</taxon>
        <taxon>Solanales</taxon>
        <taxon>Convolvulaceae</taxon>
        <taxon>Cuscuteae</taxon>
        <taxon>Cuscuta</taxon>
        <taxon>Cuscuta subgen. Grammica</taxon>
        <taxon>Cuscuta sect. Cleistogrammica</taxon>
    </lineage>
</organism>
<accession>A0A484MN89</accession>
<dbReference type="EMBL" id="OOIL02004034">
    <property type="protein sequence ID" value="VFQ90295.1"/>
    <property type="molecule type" value="Genomic_DNA"/>
</dbReference>
<dbReference type="AlphaFoldDB" id="A0A484MN89"/>
<keyword evidence="2" id="KW-1185">Reference proteome</keyword>
<evidence type="ECO:0000313" key="1">
    <source>
        <dbReference type="EMBL" id="VFQ90295.1"/>
    </source>
</evidence>
<gene>
    <name evidence="1" type="ORF">CCAM_LOCUS32071</name>
</gene>